<evidence type="ECO:0000256" key="1">
    <source>
        <dbReference type="SAM" id="MobiDB-lite"/>
    </source>
</evidence>
<organism evidence="2 3">
    <name type="scientific">Mucuna pruriens</name>
    <name type="common">Velvet bean</name>
    <name type="synonym">Dolichos pruriens</name>
    <dbReference type="NCBI Taxonomy" id="157652"/>
    <lineage>
        <taxon>Eukaryota</taxon>
        <taxon>Viridiplantae</taxon>
        <taxon>Streptophyta</taxon>
        <taxon>Embryophyta</taxon>
        <taxon>Tracheophyta</taxon>
        <taxon>Spermatophyta</taxon>
        <taxon>Magnoliopsida</taxon>
        <taxon>eudicotyledons</taxon>
        <taxon>Gunneridae</taxon>
        <taxon>Pentapetalae</taxon>
        <taxon>rosids</taxon>
        <taxon>fabids</taxon>
        <taxon>Fabales</taxon>
        <taxon>Fabaceae</taxon>
        <taxon>Papilionoideae</taxon>
        <taxon>50 kb inversion clade</taxon>
        <taxon>NPAAA clade</taxon>
        <taxon>indigoferoid/millettioid clade</taxon>
        <taxon>Phaseoleae</taxon>
        <taxon>Mucuna</taxon>
    </lineage>
</organism>
<evidence type="ECO:0000313" key="3">
    <source>
        <dbReference type="Proteomes" id="UP000257109"/>
    </source>
</evidence>
<accession>A0A371EDU3</accession>
<dbReference type="EMBL" id="QJKJ01014497">
    <property type="protein sequence ID" value="RDX64206.1"/>
    <property type="molecule type" value="Genomic_DNA"/>
</dbReference>
<comment type="caution">
    <text evidence="2">The sequence shown here is derived from an EMBL/GenBank/DDBJ whole genome shotgun (WGS) entry which is preliminary data.</text>
</comment>
<feature type="region of interest" description="Disordered" evidence="1">
    <location>
        <begin position="65"/>
        <end position="92"/>
    </location>
</feature>
<evidence type="ECO:0000313" key="2">
    <source>
        <dbReference type="EMBL" id="RDX64206.1"/>
    </source>
</evidence>
<dbReference type="AlphaFoldDB" id="A0A371EDU3"/>
<feature type="compositionally biased region" description="Polar residues" evidence="1">
    <location>
        <begin position="65"/>
        <end position="77"/>
    </location>
</feature>
<sequence length="92" mass="10254">MGGLDKASRIKGLTPRQIHGAFNIHNDMVNFNDTFDETTMNDPDIGNFDAIQALRQIVESMSPTFAQSNHSTRTFTSRGKKRKAPMVDVIEA</sequence>
<dbReference type="Proteomes" id="UP000257109">
    <property type="component" value="Unassembled WGS sequence"/>
</dbReference>
<reference evidence="2" key="1">
    <citation type="submission" date="2018-05" db="EMBL/GenBank/DDBJ databases">
        <title>Draft genome of Mucuna pruriens seed.</title>
        <authorList>
            <person name="Nnadi N.E."/>
            <person name="Vos R."/>
            <person name="Hasami M.H."/>
            <person name="Devisetty U.K."/>
            <person name="Aguiy J.C."/>
        </authorList>
    </citation>
    <scope>NUCLEOTIDE SEQUENCE [LARGE SCALE GENOMIC DNA]</scope>
    <source>
        <strain evidence="2">JCA_2017</strain>
    </source>
</reference>
<feature type="non-terminal residue" evidence="2">
    <location>
        <position position="1"/>
    </location>
</feature>
<keyword evidence="3" id="KW-1185">Reference proteome</keyword>
<name>A0A371EDU3_MUCPR</name>
<dbReference type="OrthoDB" id="1410084at2759"/>
<gene>
    <name evidence="2" type="ORF">CR513_57270</name>
</gene>
<proteinExistence type="predicted"/>
<protein>
    <submittedName>
        <fullName evidence="2">Uncharacterized protein</fullName>
    </submittedName>
</protein>